<dbReference type="NCBIfam" id="TIGR01695">
    <property type="entry name" value="murJ_mviN"/>
    <property type="match status" value="1"/>
</dbReference>
<dbReference type="PRINTS" id="PR01806">
    <property type="entry name" value="VIRFACTRMVIN"/>
</dbReference>
<dbReference type="GO" id="GO:0071555">
    <property type="term" value="P:cell wall organization"/>
    <property type="evidence" value="ECO:0007669"/>
    <property type="project" value="UniProtKB-UniRule"/>
</dbReference>
<keyword evidence="13" id="KW-1185">Reference proteome</keyword>
<dbReference type="PANTHER" id="PTHR47019">
    <property type="entry name" value="LIPID II FLIPPASE MURJ"/>
    <property type="match status" value="1"/>
</dbReference>
<evidence type="ECO:0000256" key="2">
    <source>
        <dbReference type="ARBA" id="ARBA00022475"/>
    </source>
</evidence>
<gene>
    <name evidence="10" type="primary">murJ</name>
    <name evidence="12" type="ORF">SAMN06269117_10724</name>
</gene>
<dbReference type="GO" id="GO:0015648">
    <property type="term" value="F:lipid-linked peptidoglycan transporter activity"/>
    <property type="evidence" value="ECO:0007669"/>
    <property type="project" value="UniProtKB-UniRule"/>
</dbReference>
<reference evidence="12 13" key="1">
    <citation type="submission" date="2017-05" db="EMBL/GenBank/DDBJ databases">
        <authorList>
            <person name="Varghese N."/>
            <person name="Submissions S."/>
        </authorList>
    </citation>
    <scope>NUCLEOTIDE SEQUENCE [LARGE SCALE GENOMIC DNA]</scope>
    <source>
        <strain evidence="12 13">DSM 16304</strain>
    </source>
</reference>
<dbReference type="PANTHER" id="PTHR47019:SF1">
    <property type="entry name" value="LIPID II FLIPPASE MURJ"/>
    <property type="match status" value="1"/>
</dbReference>
<evidence type="ECO:0000256" key="9">
    <source>
        <dbReference type="ARBA" id="ARBA00061532"/>
    </source>
</evidence>
<evidence type="ECO:0000256" key="7">
    <source>
        <dbReference type="ARBA" id="ARBA00023136"/>
    </source>
</evidence>
<keyword evidence="3 10" id="KW-0812">Transmembrane</keyword>
<feature type="transmembrane region" description="Helical" evidence="10">
    <location>
        <begin position="134"/>
        <end position="153"/>
    </location>
</feature>
<evidence type="ECO:0000256" key="1">
    <source>
        <dbReference type="ARBA" id="ARBA00004651"/>
    </source>
</evidence>
<evidence type="ECO:0000313" key="12">
    <source>
        <dbReference type="EMBL" id="SMO49784.1"/>
    </source>
</evidence>
<keyword evidence="2 10" id="KW-1003">Cell membrane</keyword>
<dbReference type="GO" id="GO:0005886">
    <property type="term" value="C:plasma membrane"/>
    <property type="evidence" value="ECO:0007669"/>
    <property type="project" value="UniProtKB-SubCell"/>
</dbReference>
<protein>
    <recommendedName>
        <fullName evidence="10">Probable lipid II flippase MurJ</fullName>
    </recommendedName>
</protein>
<keyword evidence="10 11" id="KW-0961">Cell wall biogenesis/degradation</keyword>
<keyword evidence="6 10" id="KW-1133">Transmembrane helix</keyword>
<organism evidence="12 13">
    <name type="scientific">Balnearium lithotrophicum</name>
    <dbReference type="NCBI Taxonomy" id="223788"/>
    <lineage>
        <taxon>Bacteria</taxon>
        <taxon>Pseudomonadati</taxon>
        <taxon>Aquificota</taxon>
        <taxon>Aquificia</taxon>
        <taxon>Desulfurobacteriales</taxon>
        <taxon>Desulfurobacteriaceae</taxon>
        <taxon>Balnearium</taxon>
    </lineage>
</organism>
<dbReference type="Proteomes" id="UP000317315">
    <property type="component" value="Unassembled WGS sequence"/>
</dbReference>
<feature type="transmembrane region" description="Helical" evidence="10">
    <location>
        <begin position="186"/>
        <end position="205"/>
    </location>
</feature>
<feature type="transmembrane region" description="Helical" evidence="10">
    <location>
        <begin position="343"/>
        <end position="360"/>
    </location>
</feature>
<evidence type="ECO:0000256" key="11">
    <source>
        <dbReference type="PIRNR" id="PIRNR002869"/>
    </source>
</evidence>
<feature type="transmembrane region" description="Helical" evidence="10">
    <location>
        <begin position="406"/>
        <end position="424"/>
    </location>
</feature>
<feature type="transmembrane region" description="Helical" evidence="10">
    <location>
        <begin position="270"/>
        <end position="289"/>
    </location>
</feature>
<dbReference type="GO" id="GO:0008360">
    <property type="term" value="P:regulation of cell shape"/>
    <property type="evidence" value="ECO:0007669"/>
    <property type="project" value="UniProtKB-UniRule"/>
</dbReference>
<evidence type="ECO:0000256" key="10">
    <source>
        <dbReference type="HAMAP-Rule" id="MF_02078"/>
    </source>
</evidence>
<dbReference type="Pfam" id="PF03023">
    <property type="entry name" value="MurJ"/>
    <property type="match status" value="1"/>
</dbReference>
<feature type="transmembrane region" description="Helical" evidence="10">
    <location>
        <begin position="380"/>
        <end position="400"/>
    </location>
</feature>
<name>A0A521BRJ5_9BACT</name>
<dbReference type="UniPathway" id="UPA00219"/>
<dbReference type="OrthoDB" id="9804143at2"/>
<accession>A0A521BRJ5</accession>
<evidence type="ECO:0000256" key="4">
    <source>
        <dbReference type="ARBA" id="ARBA00022960"/>
    </source>
</evidence>
<dbReference type="EMBL" id="FXTM01000007">
    <property type="protein sequence ID" value="SMO49784.1"/>
    <property type="molecule type" value="Genomic_DNA"/>
</dbReference>
<comment type="subcellular location">
    <subcellularLocation>
        <location evidence="1 10">Cell membrane</location>
        <topology evidence="1 10">Multi-pass membrane protein</topology>
    </subcellularLocation>
</comment>
<dbReference type="RefSeq" id="WP_142934766.1">
    <property type="nucleotide sequence ID" value="NZ_FXTM01000007.1"/>
</dbReference>
<dbReference type="GO" id="GO:0034204">
    <property type="term" value="P:lipid translocation"/>
    <property type="evidence" value="ECO:0007669"/>
    <property type="project" value="TreeGrafter"/>
</dbReference>
<feature type="transmembrane region" description="Helical" evidence="10">
    <location>
        <begin position="468"/>
        <end position="493"/>
    </location>
</feature>
<evidence type="ECO:0000256" key="5">
    <source>
        <dbReference type="ARBA" id="ARBA00022984"/>
    </source>
</evidence>
<evidence type="ECO:0000256" key="8">
    <source>
        <dbReference type="ARBA" id="ARBA00060041"/>
    </source>
</evidence>
<sequence>MKKSLLKSAGIVSLSIFGSRILGLVRDIVIASLFGAGSLTDTFFVAFRIPNLLRRIFAEGAFSSAFVPAFSKKLNFSVEEAKLFAGQFFSILLTSLTLTLIFGEIFSPLIVKLIAPGFVGERLVYAVRLLREMFPYIFLVSLVAFYGGILNSLEHFFAPAFSTALFNLSLIIFGITLGRSLSVESLAIGVVFGGALQVLLQVYFLRKKDFFVKPIFSTQISEDVRRTLKNTIPGIFSFAVRQVSMLIDTVIASFLKAGAISYLYYANRFVQLPLGMFAIGLSQVLLPRLSKRSGGEFREELKTGILLCSAVIVPSAVGLMFLGKAIVDLVYNHGAFNDENLNGTYYVLLGYSSGLFFFSLEKIITNAYYSLEEFKLPVKVAGYTLTFNLIVDLFFCFVLKLGAPGLALGTSLTSLLNVLTLIYFFRKLFKIDLYRTVFRSGLRYLLLSIPVGIAAFLGNSIYFLQNSLILKVSVLFLTVVSAAAVYFLTLFIMKDEIVKVLEE</sequence>
<feature type="transmembrane region" description="Helical" evidence="10">
    <location>
        <begin position="28"/>
        <end position="47"/>
    </location>
</feature>
<comment type="pathway">
    <text evidence="10">Cell wall biogenesis; peptidoglycan biosynthesis.</text>
</comment>
<keyword evidence="5 10" id="KW-0573">Peptidoglycan synthesis</keyword>
<evidence type="ECO:0000256" key="6">
    <source>
        <dbReference type="ARBA" id="ARBA00022989"/>
    </source>
</evidence>
<feature type="transmembrane region" description="Helical" evidence="10">
    <location>
        <begin position="444"/>
        <end position="462"/>
    </location>
</feature>
<proteinExistence type="inferred from homology"/>
<comment type="similarity">
    <text evidence="9 10 11">Belongs to the MurJ/MviN family.</text>
</comment>
<dbReference type="AlphaFoldDB" id="A0A521BRJ5"/>
<evidence type="ECO:0000256" key="3">
    <source>
        <dbReference type="ARBA" id="ARBA00022692"/>
    </source>
</evidence>
<dbReference type="PIRSF" id="PIRSF002869">
    <property type="entry name" value="MviN"/>
    <property type="match status" value="1"/>
</dbReference>
<dbReference type="HAMAP" id="MF_02078">
    <property type="entry name" value="MurJ_MviN"/>
    <property type="match status" value="1"/>
</dbReference>
<comment type="function">
    <text evidence="8 10 11">Involved in peptidoglycan biosynthesis. Transports lipid-linked peptidoglycan precursors from the inner to the outer leaflet of the cytoplasmic membrane.</text>
</comment>
<feature type="transmembrane region" description="Helical" evidence="10">
    <location>
        <begin position="160"/>
        <end position="180"/>
    </location>
</feature>
<keyword evidence="7 10" id="KW-0472">Membrane</keyword>
<feature type="transmembrane region" description="Helical" evidence="10">
    <location>
        <begin position="91"/>
        <end position="114"/>
    </location>
</feature>
<dbReference type="InterPro" id="IPR051050">
    <property type="entry name" value="Lipid_II_flippase_MurJ/MviN"/>
</dbReference>
<keyword evidence="10 11" id="KW-0813">Transport</keyword>
<dbReference type="GO" id="GO:0009252">
    <property type="term" value="P:peptidoglycan biosynthetic process"/>
    <property type="evidence" value="ECO:0007669"/>
    <property type="project" value="UniProtKB-UniRule"/>
</dbReference>
<dbReference type="CDD" id="cd13123">
    <property type="entry name" value="MATE_MurJ_like"/>
    <property type="match status" value="1"/>
</dbReference>
<dbReference type="InterPro" id="IPR004268">
    <property type="entry name" value="MurJ"/>
</dbReference>
<evidence type="ECO:0000313" key="13">
    <source>
        <dbReference type="Proteomes" id="UP000317315"/>
    </source>
</evidence>
<keyword evidence="4 10" id="KW-0133">Cell shape</keyword>
<feature type="transmembrane region" description="Helical" evidence="10">
    <location>
        <begin position="301"/>
        <end position="323"/>
    </location>
</feature>